<evidence type="ECO:0000256" key="5">
    <source>
        <dbReference type="ARBA" id="ARBA00022723"/>
    </source>
</evidence>
<gene>
    <name evidence="9" type="ORF">ONE63_003505</name>
</gene>
<evidence type="ECO:0000256" key="2">
    <source>
        <dbReference type="ARBA" id="ARBA00004123"/>
    </source>
</evidence>
<name>A0AAV7X5Q9_9NEOP</name>
<reference evidence="9" key="1">
    <citation type="submission" date="2022-12" db="EMBL/GenBank/DDBJ databases">
        <title>Chromosome-level genome assembly of the bean flower thrips Megalurothrips usitatus.</title>
        <authorList>
            <person name="Ma L."/>
            <person name="Liu Q."/>
            <person name="Li H."/>
            <person name="Cai W."/>
        </authorList>
    </citation>
    <scope>NUCLEOTIDE SEQUENCE</scope>
    <source>
        <strain evidence="9">Cailab_2022a</strain>
    </source>
</reference>
<dbReference type="PANTHER" id="PTHR22930:SF292">
    <property type="entry name" value="DDE TNP4 DOMAIN-CONTAINING PROTEIN"/>
    <property type="match status" value="1"/>
</dbReference>
<dbReference type="Pfam" id="PF13359">
    <property type="entry name" value="DDE_Tnp_4"/>
    <property type="match status" value="1"/>
</dbReference>
<dbReference type="AlphaFoldDB" id="A0AAV7X5Q9"/>
<evidence type="ECO:0000313" key="10">
    <source>
        <dbReference type="Proteomes" id="UP001075354"/>
    </source>
</evidence>
<keyword evidence="4" id="KW-0540">Nuclease</keyword>
<evidence type="ECO:0000256" key="6">
    <source>
        <dbReference type="ARBA" id="ARBA00022801"/>
    </source>
</evidence>
<protein>
    <recommendedName>
        <fullName evidence="8">DDE Tnp4 domain-containing protein</fullName>
    </recommendedName>
</protein>
<dbReference type="PANTHER" id="PTHR22930">
    <property type="match status" value="1"/>
</dbReference>
<dbReference type="EMBL" id="JAPTSV010000014">
    <property type="protein sequence ID" value="KAJ1520370.1"/>
    <property type="molecule type" value="Genomic_DNA"/>
</dbReference>
<organism evidence="9 10">
    <name type="scientific">Megalurothrips usitatus</name>
    <name type="common">bean blossom thrips</name>
    <dbReference type="NCBI Taxonomy" id="439358"/>
    <lineage>
        <taxon>Eukaryota</taxon>
        <taxon>Metazoa</taxon>
        <taxon>Ecdysozoa</taxon>
        <taxon>Arthropoda</taxon>
        <taxon>Hexapoda</taxon>
        <taxon>Insecta</taxon>
        <taxon>Pterygota</taxon>
        <taxon>Neoptera</taxon>
        <taxon>Paraneoptera</taxon>
        <taxon>Thysanoptera</taxon>
        <taxon>Terebrantia</taxon>
        <taxon>Thripoidea</taxon>
        <taxon>Thripidae</taxon>
        <taxon>Megalurothrips</taxon>
    </lineage>
</organism>
<dbReference type="GO" id="GO:0046872">
    <property type="term" value="F:metal ion binding"/>
    <property type="evidence" value="ECO:0007669"/>
    <property type="project" value="UniProtKB-KW"/>
</dbReference>
<evidence type="ECO:0000259" key="8">
    <source>
        <dbReference type="Pfam" id="PF13359"/>
    </source>
</evidence>
<comment type="subcellular location">
    <subcellularLocation>
        <location evidence="2">Nucleus</location>
    </subcellularLocation>
</comment>
<dbReference type="InterPro" id="IPR027806">
    <property type="entry name" value="HARBI1_dom"/>
</dbReference>
<dbReference type="GO" id="GO:0016787">
    <property type="term" value="F:hydrolase activity"/>
    <property type="evidence" value="ECO:0007669"/>
    <property type="project" value="UniProtKB-KW"/>
</dbReference>
<sequence>MGDPCFALHFRMTTTVFEVNEKSVFWFQNLVQAVGAHLTATDQIKRQSRYQLKDVLLMVVWLLATPDSFRSVALRFGVRPGTLYRFYIRIIGALREMAETFITWPDAGERNAIKHRFQRATQFPGVVGCIDGTHVYITAPLEHPGQYRNRHHSYSINVQAVVDNRLLVRDIHVGEAGSLHDRRVFRRSSLYSNLLDGVLPLLSADEHLVGDSAYHLTDFMLTPFENTGHLSPLQINYNKKLSQCRVRVENAFAKAKGKWRRLKFLHAVNSSNIVDHIMASFVLHNFIILYGEPIFQDEDLAVPIQDHEVLGNNQCGDEFDERDEEEHPNLEAAKARGVEKIDFFENHVLPLPDPEV</sequence>
<keyword evidence="7" id="KW-0539">Nucleus</keyword>
<comment type="caution">
    <text evidence="9">The sequence shown here is derived from an EMBL/GenBank/DDBJ whole genome shotgun (WGS) entry which is preliminary data.</text>
</comment>
<dbReference type="InterPro" id="IPR045249">
    <property type="entry name" value="HARBI1-like"/>
</dbReference>
<evidence type="ECO:0000256" key="3">
    <source>
        <dbReference type="ARBA" id="ARBA00006958"/>
    </source>
</evidence>
<keyword evidence="10" id="KW-1185">Reference proteome</keyword>
<keyword evidence="5" id="KW-0479">Metal-binding</keyword>
<proteinExistence type="inferred from homology"/>
<comment type="cofactor">
    <cofactor evidence="1">
        <name>a divalent metal cation</name>
        <dbReference type="ChEBI" id="CHEBI:60240"/>
    </cofactor>
</comment>
<keyword evidence="6" id="KW-0378">Hydrolase</keyword>
<evidence type="ECO:0000256" key="7">
    <source>
        <dbReference type="ARBA" id="ARBA00023242"/>
    </source>
</evidence>
<evidence type="ECO:0000256" key="1">
    <source>
        <dbReference type="ARBA" id="ARBA00001968"/>
    </source>
</evidence>
<feature type="domain" description="DDE Tnp4" evidence="8">
    <location>
        <begin position="130"/>
        <end position="285"/>
    </location>
</feature>
<evidence type="ECO:0000256" key="4">
    <source>
        <dbReference type="ARBA" id="ARBA00022722"/>
    </source>
</evidence>
<comment type="similarity">
    <text evidence="3">Belongs to the HARBI1 family.</text>
</comment>
<dbReference type="GO" id="GO:0005634">
    <property type="term" value="C:nucleus"/>
    <property type="evidence" value="ECO:0007669"/>
    <property type="project" value="UniProtKB-SubCell"/>
</dbReference>
<evidence type="ECO:0000313" key="9">
    <source>
        <dbReference type="EMBL" id="KAJ1520370.1"/>
    </source>
</evidence>
<dbReference type="GO" id="GO:0004518">
    <property type="term" value="F:nuclease activity"/>
    <property type="evidence" value="ECO:0007669"/>
    <property type="project" value="UniProtKB-KW"/>
</dbReference>
<dbReference type="Proteomes" id="UP001075354">
    <property type="component" value="Chromosome 14"/>
</dbReference>
<accession>A0AAV7X5Q9</accession>